<dbReference type="KEGG" id="sge:DWG14_06648"/>
<evidence type="ECO:0000313" key="5">
    <source>
        <dbReference type="Proteomes" id="UP000265765"/>
    </source>
</evidence>
<dbReference type="Gene3D" id="3.40.50.300">
    <property type="entry name" value="P-loop containing nucleotide triphosphate hydrolases"/>
    <property type="match status" value="1"/>
</dbReference>
<dbReference type="Gene3D" id="1.25.40.10">
    <property type="entry name" value="Tetratricopeptide repeat domain"/>
    <property type="match status" value="2"/>
</dbReference>
<feature type="compositionally biased region" description="Acidic residues" evidence="2">
    <location>
        <begin position="683"/>
        <end position="692"/>
    </location>
</feature>
<dbReference type="Pfam" id="PF13424">
    <property type="entry name" value="TPR_12"/>
    <property type="match status" value="1"/>
</dbReference>
<dbReference type="GeneID" id="91285464"/>
<accession>A0AAI8L7D0</accession>
<feature type="domain" description="ORC1/DEAH AAA+ ATPase" evidence="3">
    <location>
        <begin position="49"/>
        <end position="140"/>
    </location>
</feature>
<evidence type="ECO:0000256" key="1">
    <source>
        <dbReference type="PROSITE-ProRule" id="PRU00339"/>
    </source>
</evidence>
<feature type="compositionally biased region" description="Basic and acidic residues" evidence="2">
    <location>
        <begin position="693"/>
        <end position="703"/>
    </location>
</feature>
<dbReference type="InterPro" id="IPR011990">
    <property type="entry name" value="TPR-like_helical_dom_sf"/>
</dbReference>
<dbReference type="SMART" id="SM00028">
    <property type="entry name" value="TPR"/>
    <property type="match status" value="4"/>
</dbReference>
<dbReference type="SUPFAM" id="SSF52540">
    <property type="entry name" value="P-loop containing nucleoside triphosphate hydrolases"/>
    <property type="match status" value="1"/>
</dbReference>
<dbReference type="InterPro" id="IPR027417">
    <property type="entry name" value="P-loop_NTPase"/>
</dbReference>
<evidence type="ECO:0000259" key="3">
    <source>
        <dbReference type="Pfam" id="PF13401"/>
    </source>
</evidence>
<dbReference type="Proteomes" id="UP000265765">
    <property type="component" value="Chromosome"/>
</dbReference>
<dbReference type="Pfam" id="PF13401">
    <property type="entry name" value="AAA_22"/>
    <property type="match status" value="1"/>
</dbReference>
<organism evidence="4 5">
    <name type="scientific">Streptomyces griseorubiginosus</name>
    <dbReference type="NCBI Taxonomy" id="67304"/>
    <lineage>
        <taxon>Bacteria</taxon>
        <taxon>Bacillati</taxon>
        <taxon>Actinomycetota</taxon>
        <taxon>Actinomycetes</taxon>
        <taxon>Kitasatosporales</taxon>
        <taxon>Streptomycetaceae</taxon>
        <taxon>Streptomyces</taxon>
    </lineage>
</organism>
<dbReference type="PANTHER" id="PTHR47691:SF3">
    <property type="entry name" value="HTH-TYPE TRANSCRIPTIONAL REGULATOR RV0890C-RELATED"/>
    <property type="match status" value="1"/>
</dbReference>
<name>A0AAI8L7D0_9ACTN</name>
<dbReference type="RefSeq" id="WP_120052834.1">
    <property type="nucleotide sequence ID" value="NZ_CP032427.1"/>
</dbReference>
<keyword evidence="1" id="KW-0802">TPR repeat</keyword>
<feature type="repeat" description="TPR" evidence="1">
    <location>
        <begin position="504"/>
        <end position="537"/>
    </location>
</feature>
<feature type="compositionally biased region" description="Basic and acidic residues" evidence="2">
    <location>
        <begin position="668"/>
        <end position="680"/>
    </location>
</feature>
<dbReference type="PROSITE" id="PS50005">
    <property type="entry name" value="TPR"/>
    <property type="match status" value="1"/>
</dbReference>
<protein>
    <submittedName>
        <fullName evidence="4">Regulatory protein AfsR</fullName>
    </submittedName>
</protein>
<dbReference type="EMBL" id="CP032427">
    <property type="protein sequence ID" value="AYC42353.1"/>
    <property type="molecule type" value="Genomic_DNA"/>
</dbReference>
<sequence>MTDQAVDAEGVRLSCEDHFLGRTRELKELRADIERAGLDTLAGRKAPRARVLLIAGRPGSGRTALAEELVRAVAESYGDGVLRARLSEPDGTPVPVASVARELLAALEVQAPAGAAEDELSEALRKALADRRALLLLDDAVAAEQVDALLPDTPECLVVAVSGGPLTGIADVRPCTLGGLDTKSALELLSRHTGSVRITVDPRAAEQLVEICQAHPAALMLAGGWLAARPKAAVADLAKQLHAESDETTPLSRVFKLVYTSLPAPAARILRLLSLAPAGLVDPHTASALAGCSVGGARSTLDDFVALGLLHAVPSPLPQYEVPGCLYPLLKSLADSQDRPAELQLARARMLERTVRLLQSSRAITETDSADAREKLQGMPRSLRFPSPRAAEDWLRIRKPALLAAARLAVADGELDTLARRLMSQLVRAMVAHFGTKAAAADLYGLHGLVLDVAERRALPREKAAALLNLADLDAQTGRTREALGRYRAALDAGREANDPYATGRAMESVGGAYLELGDYDRAADWYGRALAQRLARDERAEAARLYGRIAAAHTYAGRYGEAVRNWRAALAGHRRTGDLAAHARALSELARVQEYAGHPEESLRTCQDAVEWARRAEDLRLQAALQLRIADTLEHLGDPAAAQLHRGTAERLLGEDLSQGEPGASQSEERTGERTREQAGEQTEEQAEEQAEEPKQDADAYEIRSTSAED</sequence>
<reference evidence="4 5" key="1">
    <citation type="submission" date="2018-09" db="EMBL/GenBank/DDBJ databases">
        <title>Production of Trimethoprim by Streptomyces sp. 3E-1.</title>
        <authorList>
            <person name="Kang H.J."/>
            <person name="Kim S.B."/>
        </authorList>
    </citation>
    <scope>NUCLEOTIDE SEQUENCE [LARGE SCALE GENOMIC DNA]</scope>
    <source>
        <strain evidence="4 5">3E-1</strain>
    </source>
</reference>
<dbReference type="AlphaFoldDB" id="A0AAI8L7D0"/>
<evidence type="ECO:0000313" key="4">
    <source>
        <dbReference type="EMBL" id="AYC42353.1"/>
    </source>
</evidence>
<dbReference type="SUPFAM" id="SSF48452">
    <property type="entry name" value="TPR-like"/>
    <property type="match status" value="1"/>
</dbReference>
<dbReference type="InterPro" id="IPR049945">
    <property type="entry name" value="AAA_22"/>
</dbReference>
<proteinExistence type="predicted"/>
<gene>
    <name evidence="4" type="primary">afsR_9</name>
    <name evidence="4" type="ORF">DWG14_06648</name>
</gene>
<evidence type="ECO:0000256" key="2">
    <source>
        <dbReference type="SAM" id="MobiDB-lite"/>
    </source>
</evidence>
<dbReference type="PANTHER" id="PTHR47691">
    <property type="entry name" value="REGULATOR-RELATED"/>
    <property type="match status" value="1"/>
</dbReference>
<feature type="region of interest" description="Disordered" evidence="2">
    <location>
        <begin position="655"/>
        <end position="711"/>
    </location>
</feature>
<dbReference type="InterPro" id="IPR019734">
    <property type="entry name" value="TPR_rpt"/>
</dbReference>
<dbReference type="GO" id="GO:0043531">
    <property type="term" value="F:ADP binding"/>
    <property type="evidence" value="ECO:0007669"/>
    <property type="project" value="InterPro"/>
</dbReference>